<dbReference type="Proteomes" id="UP000683310">
    <property type="component" value="Chromosome"/>
</dbReference>
<accession>A0ABX8CWU7</accession>
<gene>
    <name evidence="1" type="ORF">KHQ06_17455</name>
</gene>
<keyword evidence="2" id="KW-1185">Reference proteome</keyword>
<evidence type="ECO:0000313" key="2">
    <source>
        <dbReference type="Proteomes" id="UP000683310"/>
    </source>
</evidence>
<name>A0ABX8CWU7_9NOCA</name>
<evidence type="ECO:0008006" key="3">
    <source>
        <dbReference type="Google" id="ProtNLM"/>
    </source>
</evidence>
<organism evidence="1 2">
    <name type="scientific">Nocardia tengchongensis</name>
    <dbReference type="NCBI Taxonomy" id="2055889"/>
    <lineage>
        <taxon>Bacteria</taxon>
        <taxon>Bacillati</taxon>
        <taxon>Actinomycetota</taxon>
        <taxon>Actinomycetes</taxon>
        <taxon>Mycobacteriales</taxon>
        <taxon>Nocardiaceae</taxon>
        <taxon>Nocardia</taxon>
    </lineage>
</organism>
<evidence type="ECO:0000313" key="1">
    <source>
        <dbReference type="EMBL" id="QVI24379.1"/>
    </source>
</evidence>
<proteinExistence type="predicted"/>
<protein>
    <recommendedName>
        <fullName evidence="3">DUF1573 domain-containing protein</fullName>
    </recommendedName>
</protein>
<sequence length="103" mass="10672">MRYAVVLPGLVVVLLGLGVSVSAAHPSARAEGTDAGALTVDGRSYGIPSECVTVRHMPHRLTVANATDQRVNVYLFPGCKGGVTHIIEPGHSGRALGASVQTR</sequence>
<dbReference type="RefSeq" id="WP_213560442.1">
    <property type="nucleotide sequence ID" value="NZ_JBHTCI010000007.1"/>
</dbReference>
<reference evidence="1 2" key="1">
    <citation type="submission" date="2021-04" db="EMBL/GenBank/DDBJ databases">
        <title>Nocardia tengchongensis.</title>
        <authorList>
            <person name="Zhuang k."/>
            <person name="Ran Y."/>
            <person name="Li W."/>
        </authorList>
    </citation>
    <scope>NUCLEOTIDE SEQUENCE [LARGE SCALE GENOMIC DNA]</scope>
    <source>
        <strain evidence="1 2">CFH S0057</strain>
    </source>
</reference>
<dbReference type="EMBL" id="CP074371">
    <property type="protein sequence ID" value="QVI24379.1"/>
    <property type="molecule type" value="Genomic_DNA"/>
</dbReference>